<evidence type="ECO:0000313" key="3">
    <source>
        <dbReference type="Proteomes" id="UP001156706"/>
    </source>
</evidence>
<evidence type="ECO:0000313" key="2">
    <source>
        <dbReference type="EMBL" id="GLR13775.1"/>
    </source>
</evidence>
<dbReference type="PROSITE" id="PS51257">
    <property type="entry name" value="PROKAR_LIPOPROTEIN"/>
    <property type="match status" value="1"/>
</dbReference>
<organism evidence="2 3">
    <name type="scientific">Chitinimonas prasina</name>
    <dbReference type="NCBI Taxonomy" id="1434937"/>
    <lineage>
        <taxon>Bacteria</taxon>
        <taxon>Pseudomonadati</taxon>
        <taxon>Pseudomonadota</taxon>
        <taxon>Betaproteobacteria</taxon>
        <taxon>Neisseriales</taxon>
        <taxon>Chitinibacteraceae</taxon>
        <taxon>Chitinimonas</taxon>
    </lineage>
</organism>
<reference evidence="3" key="1">
    <citation type="journal article" date="2019" name="Int. J. Syst. Evol. Microbiol.">
        <title>The Global Catalogue of Microorganisms (GCM) 10K type strain sequencing project: providing services to taxonomists for standard genome sequencing and annotation.</title>
        <authorList>
            <consortium name="The Broad Institute Genomics Platform"/>
            <consortium name="The Broad Institute Genome Sequencing Center for Infectious Disease"/>
            <person name="Wu L."/>
            <person name="Ma J."/>
        </authorList>
    </citation>
    <scope>NUCLEOTIDE SEQUENCE [LARGE SCALE GENOMIC DNA]</scope>
    <source>
        <strain evidence="3">NBRC 110044</strain>
    </source>
</reference>
<comment type="caution">
    <text evidence="2">The sequence shown here is derived from an EMBL/GenBank/DDBJ whole genome shotgun (WGS) entry which is preliminary data.</text>
</comment>
<dbReference type="EMBL" id="BSOG01000002">
    <property type="protein sequence ID" value="GLR13775.1"/>
    <property type="molecule type" value="Genomic_DNA"/>
</dbReference>
<protein>
    <submittedName>
        <fullName evidence="2">Pellicle/biofilm biosynthesis outer membrane protein PelC</fullName>
    </submittedName>
</protein>
<evidence type="ECO:0000256" key="1">
    <source>
        <dbReference type="SAM" id="SignalP"/>
    </source>
</evidence>
<dbReference type="Gene3D" id="3.40.50.10610">
    <property type="entry name" value="ABC-type transport auxiliary lipoprotein component"/>
    <property type="match status" value="1"/>
</dbReference>
<sequence>MKRTVQTLLTLAATVWLGACATLDSSRAPQWQPDAKWALLPMANHSDTPQAGLAAESIVFALMQAQGLQQVARYPAELNPEALFETADRKSQTAALDWAKQAGVRYAVQGSVEEWRYKVGVDGEPAVGVSLNIIDVTSGNVVWSGVAGKSGWSRSSIAVTAQKLIDDLLDDADLPSR</sequence>
<feature type="signal peptide" evidence="1">
    <location>
        <begin position="1"/>
        <end position="21"/>
    </location>
</feature>
<keyword evidence="1" id="KW-0732">Signal</keyword>
<proteinExistence type="predicted"/>
<dbReference type="RefSeq" id="WP_284196861.1">
    <property type="nucleotide sequence ID" value="NZ_BSOG01000002.1"/>
</dbReference>
<name>A0ABQ5YFK3_9NEIS</name>
<feature type="chain" id="PRO_5047050514" evidence="1">
    <location>
        <begin position="22"/>
        <end position="177"/>
    </location>
</feature>
<dbReference type="Proteomes" id="UP001156706">
    <property type="component" value="Unassembled WGS sequence"/>
</dbReference>
<keyword evidence="3" id="KW-1185">Reference proteome</keyword>
<accession>A0ABQ5YFK3</accession>
<gene>
    <name evidence="2" type="primary">pelC</name>
    <name evidence="2" type="ORF">GCM10007907_25650</name>
</gene>